<dbReference type="AlphaFoldDB" id="I0IBR0"/>
<dbReference type="KEGG" id="phm:PSMK_05390"/>
<accession>I0IBR0</accession>
<evidence type="ECO:0000256" key="2">
    <source>
        <dbReference type="SAM" id="SignalP"/>
    </source>
</evidence>
<feature type="chain" id="PRO_5003629081" evidence="2">
    <location>
        <begin position="22"/>
        <end position="395"/>
    </location>
</feature>
<protein>
    <submittedName>
        <fullName evidence="3">Uncharacterized protein</fullName>
    </submittedName>
</protein>
<sequence length="395" mass="39258">MPRSACVIPLLVFLLAGPARAAPLAAELLTPDLERRAVGVLSVAGGRLRAVDGDRNATDSSLRGVVRLSFGGVEGDPDAPPAGPLPDAGRRPLAGHLILTDGQVLAGRPAAEAGGGESLAWAHPRLGRVVVPLGRVASVSLGPEAEGAAPGRPRPPSADRLRLANGDALVGFAVSTDAAGVAFEPEGGAAATVPWAAVAGLRLANPAAGPPAGDLVELADGSRFAASARFDGAVWTLADPLPGLSPPVAALQDVEPAAVVALEPGASGLRRLGLGGVTVDEPEPAVAFGVPFPARSDGGVLRLHAPTRVVLSAPGVGVRRARVRLALDPVAAASPLAALEADLGGPPVRLDAARPSATLAAEGAGPLVLTLAASEHGPVLDRVVVESVELLVAAD</sequence>
<dbReference type="STRING" id="1142394.PSMK_05390"/>
<dbReference type="EMBL" id="AP012338">
    <property type="protein sequence ID" value="BAM02698.1"/>
    <property type="molecule type" value="Genomic_DNA"/>
</dbReference>
<dbReference type="RefSeq" id="WP_014435918.1">
    <property type="nucleotide sequence ID" value="NC_017080.1"/>
</dbReference>
<keyword evidence="4" id="KW-1185">Reference proteome</keyword>
<proteinExistence type="predicted"/>
<gene>
    <name evidence="3" type="ordered locus">PSMK_05390</name>
</gene>
<reference evidence="3 4" key="1">
    <citation type="submission" date="2012-02" db="EMBL/GenBank/DDBJ databases">
        <title>Complete genome sequence of Phycisphaera mikurensis NBRC 102666.</title>
        <authorList>
            <person name="Ankai A."/>
            <person name="Hosoyama A."/>
            <person name="Terui Y."/>
            <person name="Sekine M."/>
            <person name="Fukai R."/>
            <person name="Kato Y."/>
            <person name="Nakamura S."/>
            <person name="Yamada-Narita S."/>
            <person name="Kawakoshi A."/>
            <person name="Fukunaga Y."/>
            <person name="Yamazaki S."/>
            <person name="Fujita N."/>
        </authorList>
    </citation>
    <scope>NUCLEOTIDE SEQUENCE [LARGE SCALE GENOMIC DNA]</scope>
    <source>
        <strain evidence="4">NBRC 102666 / KCTC 22515 / FYK2301M01</strain>
    </source>
</reference>
<evidence type="ECO:0000313" key="3">
    <source>
        <dbReference type="EMBL" id="BAM02698.1"/>
    </source>
</evidence>
<feature type="signal peptide" evidence="2">
    <location>
        <begin position="1"/>
        <end position="21"/>
    </location>
</feature>
<evidence type="ECO:0000313" key="4">
    <source>
        <dbReference type="Proteomes" id="UP000007881"/>
    </source>
</evidence>
<feature type="region of interest" description="Disordered" evidence="1">
    <location>
        <begin position="72"/>
        <end position="92"/>
    </location>
</feature>
<organism evidence="3 4">
    <name type="scientific">Phycisphaera mikurensis (strain NBRC 102666 / KCTC 22515 / FYK2301M01)</name>
    <dbReference type="NCBI Taxonomy" id="1142394"/>
    <lineage>
        <taxon>Bacteria</taxon>
        <taxon>Pseudomonadati</taxon>
        <taxon>Planctomycetota</taxon>
        <taxon>Phycisphaerae</taxon>
        <taxon>Phycisphaerales</taxon>
        <taxon>Phycisphaeraceae</taxon>
        <taxon>Phycisphaera</taxon>
    </lineage>
</organism>
<dbReference type="Proteomes" id="UP000007881">
    <property type="component" value="Chromosome"/>
</dbReference>
<dbReference type="HOGENOM" id="CLU_698019_0_0_0"/>
<keyword evidence="2" id="KW-0732">Signal</keyword>
<evidence type="ECO:0000256" key="1">
    <source>
        <dbReference type="SAM" id="MobiDB-lite"/>
    </source>
</evidence>
<name>I0IBR0_PHYMF</name>